<reference evidence="1 2" key="1">
    <citation type="journal article" date="2013" name="Nat. Commun.">
        <title>Genome analysis reveals insights into physiology and longevity of the Brandt's bat Myotis brandtii.</title>
        <authorList>
            <person name="Seim I."/>
            <person name="Fang X."/>
            <person name="Xiong Z."/>
            <person name="Lobanov A.V."/>
            <person name="Huang Z."/>
            <person name="Ma S."/>
            <person name="Feng Y."/>
            <person name="Turanov A.A."/>
            <person name="Zhu Y."/>
            <person name="Lenz T.L."/>
            <person name="Gerashchenko M.V."/>
            <person name="Fan D."/>
            <person name="Hee Yim S."/>
            <person name="Yao X."/>
            <person name="Jordan D."/>
            <person name="Xiong Y."/>
            <person name="Ma Y."/>
            <person name="Lyapunov A.N."/>
            <person name="Chen G."/>
            <person name="Kulakova O.I."/>
            <person name="Sun Y."/>
            <person name="Lee S.G."/>
            <person name="Bronson R.T."/>
            <person name="Moskalev A.A."/>
            <person name="Sunyaev S.R."/>
            <person name="Zhang G."/>
            <person name="Krogh A."/>
            <person name="Wang J."/>
            <person name="Gladyshev V.N."/>
        </authorList>
    </citation>
    <scope>NUCLEOTIDE SEQUENCE [LARGE SCALE GENOMIC DNA]</scope>
</reference>
<accession>S7PXW6</accession>
<name>S7PXW6_MYOBR</name>
<organism evidence="1 2">
    <name type="scientific">Myotis brandtii</name>
    <name type="common">Brandt's bat</name>
    <dbReference type="NCBI Taxonomy" id="109478"/>
    <lineage>
        <taxon>Eukaryota</taxon>
        <taxon>Metazoa</taxon>
        <taxon>Chordata</taxon>
        <taxon>Craniata</taxon>
        <taxon>Vertebrata</taxon>
        <taxon>Euteleostomi</taxon>
        <taxon>Mammalia</taxon>
        <taxon>Eutheria</taxon>
        <taxon>Laurasiatheria</taxon>
        <taxon>Chiroptera</taxon>
        <taxon>Yangochiroptera</taxon>
        <taxon>Vespertilionidae</taxon>
        <taxon>Myotis</taxon>
    </lineage>
</organism>
<keyword evidence="2" id="KW-1185">Reference proteome</keyword>
<protein>
    <submittedName>
        <fullName evidence="1">Uncharacterized protein</fullName>
    </submittedName>
</protein>
<proteinExistence type="predicted"/>
<dbReference type="Proteomes" id="UP000052978">
    <property type="component" value="Unassembled WGS sequence"/>
</dbReference>
<dbReference type="AlphaFoldDB" id="S7PXW6"/>
<evidence type="ECO:0000313" key="1">
    <source>
        <dbReference type="EMBL" id="EPQ13352.1"/>
    </source>
</evidence>
<gene>
    <name evidence="1" type="ORF">D623_10006399</name>
</gene>
<dbReference type="EMBL" id="KE163695">
    <property type="protein sequence ID" value="EPQ13352.1"/>
    <property type="molecule type" value="Genomic_DNA"/>
</dbReference>
<sequence length="60" mass="6558">MTIRGLCNEDTGHPDGACAFSPRLDLRAPLGLLGSRPTDQHESVRPGDPALSYDIWLVLR</sequence>
<evidence type="ECO:0000313" key="2">
    <source>
        <dbReference type="Proteomes" id="UP000052978"/>
    </source>
</evidence>